<feature type="domain" description="Ig-like" evidence="13">
    <location>
        <begin position="174"/>
        <end position="308"/>
    </location>
</feature>
<keyword evidence="6" id="KW-1015">Disulfide bond</keyword>
<dbReference type="InterPro" id="IPR003598">
    <property type="entry name" value="Ig_sub2"/>
</dbReference>
<evidence type="ECO:0000256" key="4">
    <source>
        <dbReference type="ARBA" id="ARBA00022989"/>
    </source>
</evidence>
<feature type="domain" description="Ig-like" evidence="13">
    <location>
        <begin position="312"/>
        <end position="405"/>
    </location>
</feature>
<evidence type="ECO:0000256" key="9">
    <source>
        <dbReference type="ARBA" id="ARBA00023319"/>
    </source>
</evidence>
<dbReference type="InterPro" id="IPR020635">
    <property type="entry name" value="Tyr_kinase_cat_dom"/>
</dbReference>
<keyword evidence="4 11" id="KW-1133">Transmembrane helix</keyword>
<feature type="non-terminal residue" evidence="15">
    <location>
        <position position="782"/>
    </location>
</feature>
<dbReference type="GeneID" id="102802385"/>
<dbReference type="Proteomes" id="UP000694865">
    <property type="component" value="Unplaced"/>
</dbReference>
<dbReference type="SMART" id="SM00408">
    <property type="entry name" value="IGc2"/>
    <property type="match status" value="2"/>
</dbReference>
<evidence type="ECO:0000256" key="1">
    <source>
        <dbReference type="ARBA" id="ARBA00004167"/>
    </source>
</evidence>
<comment type="catalytic activity">
    <reaction evidence="10">
        <text>L-tyrosyl-[protein] + ATP = O-phospho-L-tyrosyl-[protein] + ADP + H(+)</text>
        <dbReference type="Rhea" id="RHEA:10596"/>
        <dbReference type="Rhea" id="RHEA-COMP:10136"/>
        <dbReference type="Rhea" id="RHEA-COMP:20101"/>
        <dbReference type="ChEBI" id="CHEBI:15378"/>
        <dbReference type="ChEBI" id="CHEBI:30616"/>
        <dbReference type="ChEBI" id="CHEBI:46858"/>
        <dbReference type="ChEBI" id="CHEBI:61978"/>
        <dbReference type="ChEBI" id="CHEBI:456216"/>
        <dbReference type="EC" id="2.7.10.1"/>
    </reaction>
</comment>
<evidence type="ECO:0000259" key="12">
    <source>
        <dbReference type="PROSITE" id="PS50011"/>
    </source>
</evidence>
<dbReference type="InterPro" id="IPR001245">
    <property type="entry name" value="Ser-Thr/Tyr_kinase_cat_dom"/>
</dbReference>
<dbReference type="SUPFAM" id="SSF56112">
    <property type="entry name" value="Protein kinase-like (PK-like)"/>
    <property type="match status" value="1"/>
</dbReference>
<evidence type="ECO:0000256" key="11">
    <source>
        <dbReference type="SAM" id="Phobius"/>
    </source>
</evidence>
<dbReference type="CDD" id="cd00192">
    <property type="entry name" value="PTKc"/>
    <property type="match status" value="1"/>
</dbReference>
<evidence type="ECO:0000256" key="6">
    <source>
        <dbReference type="ARBA" id="ARBA00023157"/>
    </source>
</evidence>
<evidence type="ECO:0000256" key="8">
    <source>
        <dbReference type="ARBA" id="ARBA00023180"/>
    </source>
</evidence>
<evidence type="ECO:0000256" key="7">
    <source>
        <dbReference type="ARBA" id="ARBA00023170"/>
    </source>
</evidence>
<dbReference type="Pfam" id="PF00047">
    <property type="entry name" value="ig"/>
    <property type="match status" value="1"/>
</dbReference>
<evidence type="ECO:0000313" key="15">
    <source>
        <dbReference type="RefSeq" id="XP_006817853.1"/>
    </source>
</evidence>
<evidence type="ECO:0000256" key="5">
    <source>
        <dbReference type="ARBA" id="ARBA00023136"/>
    </source>
</evidence>
<dbReference type="Gene3D" id="3.30.200.20">
    <property type="entry name" value="Phosphorylase Kinase, domain 1"/>
    <property type="match status" value="1"/>
</dbReference>
<dbReference type="PROSITE" id="PS00109">
    <property type="entry name" value="PROTEIN_KINASE_TYR"/>
    <property type="match status" value="1"/>
</dbReference>
<reference evidence="15" key="1">
    <citation type="submission" date="2025-08" db="UniProtKB">
        <authorList>
            <consortium name="RefSeq"/>
        </authorList>
    </citation>
    <scope>IDENTIFICATION</scope>
    <source>
        <tissue evidence="15">Testes</tissue>
    </source>
</reference>
<dbReference type="SUPFAM" id="SSF48726">
    <property type="entry name" value="Immunoglobulin"/>
    <property type="match status" value="3"/>
</dbReference>
<dbReference type="PRINTS" id="PR00109">
    <property type="entry name" value="TYRKINASE"/>
</dbReference>
<organism evidence="14 15">
    <name type="scientific">Saccoglossus kowalevskii</name>
    <name type="common">Acorn worm</name>
    <dbReference type="NCBI Taxonomy" id="10224"/>
    <lineage>
        <taxon>Eukaryota</taxon>
        <taxon>Metazoa</taxon>
        <taxon>Hemichordata</taxon>
        <taxon>Enteropneusta</taxon>
        <taxon>Harrimaniidae</taxon>
        <taxon>Saccoglossus</taxon>
    </lineage>
</organism>
<keyword evidence="14" id="KW-1185">Reference proteome</keyword>
<feature type="non-terminal residue" evidence="15">
    <location>
        <position position="1"/>
    </location>
</feature>
<protein>
    <recommendedName>
        <fullName evidence="2">receptor protein-tyrosine kinase</fullName>
        <ecNumber evidence="2">2.7.10.1</ecNumber>
    </recommendedName>
</protein>
<feature type="domain" description="Ig-like" evidence="13">
    <location>
        <begin position="79"/>
        <end position="161"/>
    </location>
</feature>
<dbReference type="InterPro" id="IPR050122">
    <property type="entry name" value="RTK"/>
</dbReference>
<keyword evidence="9" id="KW-0393">Immunoglobulin domain</keyword>
<dbReference type="InterPro" id="IPR036179">
    <property type="entry name" value="Ig-like_dom_sf"/>
</dbReference>
<dbReference type="InterPro" id="IPR008266">
    <property type="entry name" value="Tyr_kinase_AS"/>
</dbReference>
<evidence type="ECO:0000259" key="13">
    <source>
        <dbReference type="PROSITE" id="PS50835"/>
    </source>
</evidence>
<comment type="subcellular location">
    <subcellularLocation>
        <location evidence="1">Membrane</location>
        <topology evidence="1">Single-pass membrane protein</topology>
    </subcellularLocation>
</comment>
<dbReference type="SMART" id="SM00409">
    <property type="entry name" value="IG"/>
    <property type="match status" value="2"/>
</dbReference>
<keyword evidence="3 11" id="KW-0812">Transmembrane</keyword>
<dbReference type="Pfam" id="PF07714">
    <property type="entry name" value="PK_Tyr_Ser-Thr"/>
    <property type="match status" value="1"/>
</dbReference>
<dbReference type="PROSITE" id="PS50011">
    <property type="entry name" value="PROTEIN_KINASE_DOM"/>
    <property type="match status" value="1"/>
</dbReference>
<keyword evidence="5 11" id="KW-0472">Membrane</keyword>
<dbReference type="PANTHER" id="PTHR24416">
    <property type="entry name" value="TYROSINE-PROTEIN KINASE RECEPTOR"/>
    <property type="match status" value="1"/>
</dbReference>
<dbReference type="InterPro" id="IPR013783">
    <property type="entry name" value="Ig-like_fold"/>
</dbReference>
<dbReference type="EC" id="2.7.10.1" evidence="2"/>
<dbReference type="Gene3D" id="2.60.40.10">
    <property type="entry name" value="Immunoglobulins"/>
    <property type="match status" value="3"/>
</dbReference>
<dbReference type="SMART" id="SM00219">
    <property type="entry name" value="TyrKc"/>
    <property type="match status" value="1"/>
</dbReference>
<dbReference type="PANTHER" id="PTHR24416:SF621">
    <property type="entry name" value="TYROSINE KINASE RECEPTOR CAD96CA"/>
    <property type="match status" value="1"/>
</dbReference>
<dbReference type="InterPro" id="IPR011009">
    <property type="entry name" value="Kinase-like_dom_sf"/>
</dbReference>
<evidence type="ECO:0000256" key="2">
    <source>
        <dbReference type="ARBA" id="ARBA00011902"/>
    </source>
</evidence>
<dbReference type="InterPro" id="IPR000719">
    <property type="entry name" value="Prot_kinase_dom"/>
</dbReference>
<dbReference type="PROSITE" id="PS50835">
    <property type="entry name" value="IG_LIKE"/>
    <property type="match status" value="3"/>
</dbReference>
<feature type="domain" description="Protein kinase" evidence="12">
    <location>
        <begin position="490"/>
        <end position="766"/>
    </location>
</feature>
<dbReference type="InterPro" id="IPR013151">
    <property type="entry name" value="Immunoglobulin_dom"/>
</dbReference>
<dbReference type="Pfam" id="PF13895">
    <property type="entry name" value="Ig_2"/>
    <property type="match status" value="1"/>
</dbReference>
<dbReference type="Gene3D" id="1.10.510.10">
    <property type="entry name" value="Transferase(Phosphotransferase) domain 1"/>
    <property type="match status" value="1"/>
</dbReference>
<feature type="transmembrane region" description="Helical" evidence="11">
    <location>
        <begin position="422"/>
        <end position="446"/>
    </location>
</feature>
<dbReference type="InterPro" id="IPR003599">
    <property type="entry name" value="Ig_sub"/>
</dbReference>
<dbReference type="InterPro" id="IPR007110">
    <property type="entry name" value="Ig-like_dom"/>
</dbReference>
<sequence>FEEGEVPDVVVWYYDANLISEDRDVLTPLNEYNITGTENAYNLRIYNIALAQEGEYGCGDKLFADLRVYAFMYVIDSRPQCKVYPGATVITENTVTLNCTMDLDASAPGDLVWYQNGVEVMRKTGIENTWTTFLYKDNNGDVFDCQLEHYTLPRPKWSQVSCEDKIVMDVQFDPILEISVTGDVDESGNEIEGDSFVMTCFVLEANPDVETFLWFNQNQNVINSPTVNIGNQTYVTVIEGDTYIAECLVDSNPVVEGIWIHSDGSFSPGPILEIENISRTDSGTYTCFAETVFWDESTASDMDSMYINVQYPANISFAGSTNVYEGSDVILLCATTDANPRPYEMYINHTDDNDNDNVVAEVKYDLHILYIITSISEEHSGTYTCYATTRFHDGTIGKSTSDEIAVNVLQYSPEDNSSTNGVIIALIIVIILLFTCIILLLVYIVYLRRYVQAEKPAHTTDYEDLRMSVNLDHVYLKHGEVPWEIPRESIRLGKTIAEGYFGKVVKATASIESQNPHSTVAVKMLKDGLTDEYHKSILKELELLKSITSHTNVVTLIGCCTQDGPAFVVLEYMALGDLQTYLRREKSNEENTYTNLRDRVTMLSQHNCIGFSHQISHAMEFIEGKGCVHRDLAARNVLLNEKLVCKLSGFGLATDVLDQREYEKRTQGRLPVRWMAPESILDGVYTNKSDVWSYGIVLWEIETLGDVPYNDMSTQEVIESVQDGYRMPKPNTCHQDLFSTMELCWSDNPERRPSFQKLTKILQAVLDGDEMTGYMHIYEDPR</sequence>
<evidence type="ECO:0000256" key="10">
    <source>
        <dbReference type="ARBA" id="ARBA00051243"/>
    </source>
</evidence>
<gene>
    <name evidence="15" type="primary">LOC102802385</name>
</gene>
<proteinExistence type="predicted"/>
<evidence type="ECO:0000313" key="14">
    <source>
        <dbReference type="Proteomes" id="UP000694865"/>
    </source>
</evidence>
<name>A0ABM0MCW2_SACKO</name>
<keyword evidence="8" id="KW-0325">Glycoprotein</keyword>
<accession>A0ABM0MCW2</accession>
<dbReference type="RefSeq" id="XP_006817853.1">
    <property type="nucleotide sequence ID" value="XM_006817790.1"/>
</dbReference>
<evidence type="ECO:0000256" key="3">
    <source>
        <dbReference type="ARBA" id="ARBA00022692"/>
    </source>
</evidence>
<keyword evidence="7" id="KW-0675">Receptor</keyword>